<feature type="binding site" evidence="9">
    <location>
        <begin position="310"/>
        <end position="315"/>
    </location>
    <ligand>
        <name>ATP</name>
        <dbReference type="ChEBI" id="CHEBI:30616"/>
    </ligand>
</feature>
<dbReference type="InterPro" id="IPR000749">
    <property type="entry name" value="ATP-guanido_PTrfase"/>
</dbReference>
<keyword evidence="5 9" id="KW-0418">Kinase</keyword>
<evidence type="ECO:0000259" key="11">
    <source>
        <dbReference type="PROSITE" id="PS51510"/>
    </source>
</evidence>
<keyword evidence="6 9" id="KW-0067">ATP-binding</keyword>
<evidence type="ECO:0000256" key="3">
    <source>
        <dbReference type="ARBA" id="ARBA00022679"/>
    </source>
</evidence>
<dbReference type="Pfam" id="PF00217">
    <property type="entry name" value="ATP-gua_Ptrans"/>
    <property type="match status" value="1"/>
</dbReference>
<dbReference type="PANTHER" id="PTHR11547:SF38">
    <property type="entry name" value="ARGININE KINASE 1-RELATED"/>
    <property type="match status" value="1"/>
</dbReference>
<dbReference type="GO" id="GO:0005615">
    <property type="term" value="C:extracellular space"/>
    <property type="evidence" value="ECO:0007669"/>
    <property type="project" value="TreeGrafter"/>
</dbReference>
<feature type="binding site" evidence="9">
    <location>
        <begin position="281"/>
        <end position="285"/>
    </location>
    <ligand>
        <name>ATP</name>
        <dbReference type="ChEBI" id="CHEBI:30616"/>
    </ligand>
</feature>
<accession>A0AAN9ACF1</accession>
<evidence type="ECO:0000256" key="8">
    <source>
        <dbReference type="PROSITE-ProRule" id="PRU00842"/>
    </source>
</evidence>
<dbReference type="Gene3D" id="1.10.135.10">
    <property type="entry name" value="ATP:guanido phosphotransferase, N-terminal domain"/>
    <property type="match status" value="1"/>
</dbReference>
<feature type="binding site" evidence="9">
    <location>
        <begin position="123"/>
        <end position="127"/>
    </location>
    <ligand>
        <name>ATP</name>
        <dbReference type="ChEBI" id="CHEBI:30616"/>
    </ligand>
</feature>
<feature type="domain" description="Phosphagen kinase N-terminal" evidence="10">
    <location>
        <begin position="8"/>
        <end position="92"/>
    </location>
</feature>
<dbReference type="SUPFAM" id="SSF55931">
    <property type="entry name" value="Glutamine synthetase/guanido kinase"/>
    <property type="match status" value="1"/>
</dbReference>
<dbReference type="FunFam" id="1.10.135.10:FF:000003">
    <property type="entry name" value="Three-domain arginine kinase"/>
    <property type="match status" value="1"/>
</dbReference>
<dbReference type="GO" id="GO:0005524">
    <property type="term" value="F:ATP binding"/>
    <property type="evidence" value="ECO:0007669"/>
    <property type="project" value="UniProtKB-UniRule"/>
</dbReference>
<feature type="binding site" evidence="9">
    <location>
        <position position="230"/>
    </location>
    <ligand>
        <name>ATP</name>
        <dbReference type="ChEBI" id="CHEBI:30616"/>
    </ligand>
</feature>
<evidence type="ECO:0000313" key="12">
    <source>
        <dbReference type="EMBL" id="KAK7079117.1"/>
    </source>
</evidence>
<organism evidence="12 13">
    <name type="scientific">Halocaridina rubra</name>
    <name type="common">Hawaiian red shrimp</name>
    <dbReference type="NCBI Taxonomy" id="373956"/>
    <lineage>
        <taxon>Eukaryota</taxon>
        <taxon>Metazoa</taxon>
        <taxon>Ecdysozoa</taxon>
        <taxon>Arthropoda</taxon>
        <taxon>Crustacea</taxon>
        <taxon>Multicrustacea</taxon>
        <taxon>Malacostraca</taxon>
        <taxon>Eumalacostraca</taxon>
        <taxon>Eucarida</taxon>
        <taxon>Decapoda</taxon>
        <taxon>Pleocyemata</taxon>
        <taxon>Caridea</taxon>
        <taxon>Atyoidea</taxon>
        <taxon>Atyidae</taxon>
        <taxon>Halocaridina</taxon>
    </lineage>
</organism>
<evidence type="ECO:0000256" key="6">
    <source>
        <dbReference type="ARBA" id="ARBA00022840"/>
    </source>
</evidence>
<dbReference type="InterPro" id="IPR022414">
    <property type="entry name" value="ATP-guanido_PTrfase_cat"/>
</dbReference>
<evidence type="ECO:0000259" key="10">
    <source>
        <dbReference type="PROSITE" id="PS51509"/>
    </source>
</evidence>
<feature type="binding site" evidence="9">
    <location>
        <position position="186"/>
    </location>
    <ligand>
        <name>ATP</name>
        <dbReference type="ChEBI" id="CHEBI:30616"/>
    </ligand>
</feature>
<dbReference type="GO" id="GO:0046314">
    <property type="term" value="P:phosphocreatine biosynthetic process"/>
    <property type="evidence" value="ECO:0007669"/>
    <property type="project" value="InterPro"/>
</dbReference>
<evidence type="ECO:0000313" key="13">
    <source>
        <dbReference type="Proteomes" id="UP001381693"/>
    </source>
</evidence>
<name>A0AAN9ACF1_HALRR</name>
<dbReference type="InterPro" id="IPR036802">
    <property type="entry name" value="ATP-guanido_PTrfase_N_sf"/>
</dbReference>
<dbReference type="GO" id="GO:0004054">
    <property type="term" value="F:arginine kinase activity"/>
    <property type="evidence" value="ECO:0007669"/>
    <property type="project" value="UniProtKB-EC"/>
</dbReference>
<evidence type="ECO:0000256" key="7">
    <source>
        <dbReference type="ARBA" id="ARBA00047832"/>
    </source>
</evidence>
<evidence type="ECO:0000256" key="9">
    <source>
        <dbReference type="PROSITE-ProRule" id="PRU00843"/>
    </source>
</evidence>
<gene>
    <name evidence="12" type="ORF">SK128_023324</name>
</gene>
<dbReference type="EMBL" id="JAXCGZ010007581">
    <property type="protein sequence ID" value="KAK7079117.1"/>
    <property type="molecule type" value="Genomic_DNA"/>
</dbReference>
<reference evidence="12 13" key="1">
    <citation type="submission" date="2023-11" db="EMBL/GenBank/DDBJ databases">
        <title>Halocaridina rubra genome assembly.</title>
        <authorList>
            <person name="Smith C."/>
        </authorList>
    </citation>
    <scope>NUCLEOTIDE SEQUENCE [LARGE SCALE GENOMIC DNA]</scope>
    <source>
        <strain evidence="12">EP-1</strain>
        <tissue evidence="12">Whole</tissue>
    </source>
</reference>
<dbReference type="PROSITE" id="PS51509">
    <property type="entry name" value="PHOSPHAGEN_KINASE_N"/>
    <property type="match status" value="1"/>
</dbReference>
<dbReference type="Pfam" id="PF02807">
    <property type="entry name" value="ATP-gua_PtransN"/>
    <property type="match status" value="1"/>
</dbReference>
<dbReference type="Gene3D" id="3.30.590.10">
    <property type="entry name" value="Glutamine synthetase/guanido kinase, catalytic domain"/>
    <property type="match status" value="1"/>
</dbReference>
<comment type="similarity">
    <text evidence="1 8">Belongs to the ATP:guanido phosphotransferase family.</text>
</comment>
<dbReference type="GO" id="GO:0004111">
    <property type="term" value="F:creatine kinase activity"/>
    <property type="evidence" value="ECO:0007669"/>
    <property type="project" value="InterPro"/>
</dbReference>
<dbReference type="PROSITE" id="PS51510">
    <property type="entry name" value="PHOSPHAGEN_KINASE_C"/>
    <property type="match status" value="1"/>
</dbReference>
<dbReference type="AlphaFoldDB" id="A0AAN9ACF1"/>
<comment type="caution">
    <text evidence="12">The sequence shown here is derived from an EMBL/GenBank/DDBJ whole genome shotgun (WGS) entry which is preliminary data.</text>
</comment>
<keyword evidence="4 9" id="KW-0547">Nucleotide-binding</keyword>
<dbReference type="SUPFAM" id="SSF48034">
    <property type="entry name" value="Guanido kinase N-terminal domain"/>
    <property type="match status" value="1"/>
</dbReference>
<dbReference type="FunFam" id="3.30.590.10:FF:000006">
    <property type="entry name" value="Arginine kinase 1"/>
    <property type="match status" value="1"/>
</dbReference>
<evidence type="ECO:0000256" key="5">
    <source>
        <dbReference type="ARBA" id="ARBA00022777"/>
    </source>
</evidence>
<evidence type="ECO:0000256" key="1">
    <source>
        <dbReference type="ARBA" id="ARBA00006798"/>
    </source>
</evidence>
<dbReference type="PANTHER" id="PTHR11547">
    <property type="entry name" value="ARGININE OR CREATINE KINASE"/>
    <property type="match status" value="1"/>
</dbReference>
<evidence type="ECO:0000256" key="4">
    <source>
        <dbReference type="ARBA" id="ARBA00022741"/>
    </source>
</evidence>
<proteinExistence type="inferred from homology"/>
<keyword evidence="3 9" id="KW-0808">Transferase</keyword>
<evidence type="ECO:0000256" key="2">
    <source>
        <dbReference type="ARBA" id="ARBA00012230"/>
    </source>
</evidence>
<keyword evidence="13" id="KW-1185">Reference proteome</keyword>
<protein>
    <recommendedName>
        <fullName evidence="2">arginine kinase</fullName>
        <ecNumber evidence="2">2.7.3.3</ecNumber>
    </recommendedName>
</protein>
<dbReference type="InterPro" id="IPR022413">
    <property type="entry name" value="ATP-guanido_PTrfase_N"/>
</dbReference>
<dbReference type="InterPro" id="IPR014746">
    <property type="entry name" value="Gln_synth/guanido_kin_cat_dom"/>
</dbReference>
<sequence>MECVDPETLGFIENEYAKLKKTKSRMLMKKYLTKEVFNKTKHRITAGGATLYDVIKSGLANPDSSIGLYAPDAESYTLFHELFDPVIDEYHGGFGPTDYHPGINFGTPEALGDLNEWGNYVVSTRIRCARSLEGYPFNPLLTLEQYAELEQDIENALDTLDDDLAGYYRPLNRISLEEQDELLNQHFLFKHGDRFLEAAGACRFWPDGRGIFLNSDCTLIVWINEEDHMRIISMQKGGNLAEVYDRFVRAVTALGNRLPFSFSQRLGFLNFCPTNLGSAIRASVHVRLPMLGQDRNILEATADQFHLQVRGTSGEHSEAKDFIYDISNRRRLGLTEIEALQEIKSCSEIDNKNVPEATDAFLFVVFNRLFYVLLLFFLCSVPLGSYDALLLSFLQLPPILMFSGVHLRTEELLKDIE</sequence>
<dbReference type="EC" id="2.7.3.3" evidence="2"/>
<dbReference type="Proteomes" id="UP001381693">
    <property type="component" value="Unassembled WGS sequence"/>
</dbReference>
<comment type="catalytic activity">
    <reaction evidence="7">
        <text>L-arginine + ATP = N(omega)-phospho-L-arginine + ADP + H(+)</text>
        <dbReference type="Rhea" id="RHEA:22940"/>
        <dbReference type="ChEBI" id="CHEBI:15378"/>
        <dbReference type="ChEBI" id="CHEBI:30616"/>
        <dbReference type="ChEBI" id="CHEBI:32682"/>
        <dbReference type="ChEBI" id="CHEBI:58477"/>
        <dbReference type="ChEBI" id="CHEBI:456216"/>
        <dbReference type="EC" id="2.7.3.3"/>
    </reaction>
</comment>
<feature type="domain" description="Phosphagen kinase C-terminal" evidence="11">
    <location>
        <begin position="120"/>
        <end position="357"/>
    </location>
</feature>